<evidence type="ECO:0000313" key="3">
    <source>
        <dbReference type="Proteomes" id="UP000321579"/>
    </source>
</evidence>
<name>A0A511CCY4_9FLAO</name>
<dbReference type="PANTHER" id="PTHR40396">
    <property type="entry name" value="ATPASE-LIKE PROTEIN"/>
    <property type="match status" value="1"/>
</dbReference>
<dbReference type="EMBL" id="BJVF01000001">
    <property type="protein sequence ID" value="GEL09593.1"/>
    <property type="molecule type" value="Genomic_DNA"/>
</dbReference>
<sequence>MMLLNFRISNFRSINHMVELSMIPSDLKNPVNRIIETNPNAIKNKSYYGLTTAAIYGPNASGKSNVLIALDEFLFFIKNSTDNKPNDLLKIYNPFKLSRKSLDAPSHFSIDILIENILYTYTIEVFNQIVLKESLVFYPKGIKVKIFERNEQDFYKGNGYEGIFETIKQRTTENQLFLSKAAVENVEILKNVYEYLTSIFVLTTATFHSNEFNKALSKMMFKNVDLWGKQLELSKSLVQKIDTQVVDFVERDGKIKTFHLNADNEKIEFEFEDESSGTQRVIAFIPFVLNRLKGGNVLVVDEFERSLHPEIAQYILKLFNDPEVNTKGAQFIFATHDTTLLSPENKLRRDQINLVEKNEKGETEMFAVSDIKGIREGNYEKWYLEGRLGAVPNIARETFRHELIDYINS</sequence>
<organism evidence="2 3">
    <name type="scientific">Flavobacterium glycines</name>
    <dbReference type="NCBI Taxonomy" id="551990"/>
    <lineage>
        <taxon>Bacteria</taxon>
        <taxon>Pseudomonadati</taxon>
        <taxon>Bacteroidota</taxon>
        <taxon>Flavobacteriia</taxon>
        <taxon>Flavobacteriales</taxon>
        <taxon>Flavobacteriaceae</taxon>
        <taxon>Flavobacterium</taxon>
    </lineage>
</organism>
<feature type="domain" description="ATPase AAA-type core" evidence="1">
    <location>
        <begin position="54"/>
        <end position="342"/>
    </location>
</feature>
<reference evidence="2 3" key="1">
    <citation type="submission" date="2019-07" db="EMBL/GenBank/DDBJ databases">
        <title>Whole genome shotgun sequence of Flavobacterium glycines NBRC 105008.</title>
        <authorList>
            <person name="Hosoyama A."/>
            <person name="Uohara A."/>
            <person name="Ohji S."/>
            <person name="Ichikawa N."/>
        </authorList>
    </citation>
    <scope>NUCLEOTIDE SEQUENCE [LARGE SCALE GENOMIC DNA]</scope>
    <source>
        <strain evidence="2 3">NBRC 105008</strain>
    </source>
</reference>
<dbReference type="InterPro" id="IPR027417">
    <property type="entry name" value="P-loop_NTPase"/>
</dbReference>
<dbReference type="SUPFAM" id="SSF52540">
    <property type="entry name" value="P-loop containing nucleoside triphosphate hydrolases"/>
    <property type="match status" value="1"/>
</dbReference>
<dbReference type="PANTHER" id="PTHR40396:SF1">
    <property type="entry name" value="ATPASE AAA-TYPE CORE DOMAIN-CONTAINING PROTEIN"/>
    <property type="match status" value="1"/>
</dbReference>
<dbReference type="AlphaFoldDB" id="A0A511CCY4"/>
<dbReference type="InterPro" id="IPR003959">
    <property type="entry name" value="ATPase_AAA_core"/>
</dbReference>
<comment type="caution">
    <text evidence="2">The sequence shown here is derived from an EMBL/GenBank/DDBJ whole genome shotgun (WGS) entry which is preliminary data.</text>
</comment>
<proteinExistence type="predicted"/>
<dbReference type="GO" id="GO:0016887">
    <property type="term" value="F:ATP hydrolysis activity"/>
    <property type="evidence" value="ECO:0007669"/>
    <property type="project" value="InterPro"/>
</dbReference>
<protein>
    <recommendedName>
        <fullName evidence="1">ATPase AAA-type core domain-containing protein</fullName>
    </recommendedName>
</protein>
<dbReference type="GO" id="GO:0005524">
    <property type="term" value="F:ATP binding"/>
    <property type="evidence" value="ECO:0007669"/>
    <property type="project" value="InterPro"/>
</dbReference>
<evidence type="ECO:0000313" key="2">
    <source>
        <dbReference type="EMBL" id="GEL09593.1"/>
    </source>
</evidence>
<gene>
    <name evidence="2" type="ORF">FGL01_03320</name>
</gene>
<dbReference type="Pfam" id="PF13304">
    <property type="entry name" value="AAA_21"/>
    <property type="match status" value="1"/>
</dbReference>
<dbReference type="Proteomes" id="UP000321579">
    <property type="component" value="Unassembled WGS sequence"/>
</dbReference>
<dbReference type="Gene3D" id="3.40.50.300">
    <property type="entry name" value="P-loop containing nucleotide triphosphate hydrolases"/>
    <property type="match status" value="1"/>
</dbReference>
<dbReference type="RefSeq" id="WP_245683121.1">
    <property type="nucleotide sequence ID" value="NZ_BJVF01000001.1"/>
</dbReference>
<accession>A0A511CCY4</accession>
<evidence type="ECO:0000259" key="1">
    <source>
        <dbReference type="Pfam" id="PF13304"/>
    </source>
</evidence>